<feature type="domain" description="Polyphosphate kinase-2-related" evidence="5">
    <location>
        <begin position="29"/>
        <end position="252"/>
    </location>
</feature>
<evidence type="ECO:0000256" key="3">
    <source>
        <dbReference type="SAM" id="Coils"/>
    </source>
</evidence>
<dbReference type="Proteomes" id="UP001597541">
    <property type="component" value="Unassembled WGS sequence"/>
</dbReference>
<feature type="coiled-coil region" evidence="3">
    <location>
        <begin position="30"/>
        <end position="57"/>
    </location>
</feature>
<organism evidence="6 7">
    <name type="scientific">Paenibacillus gansuensis</name>
    <dbReference type="NCBI Taxonomy" id="306542"/>
    <lineage>
        <taxon>Bacteria</taxon>
        <taxon>Bacillati</taxon>
        <taxon>Bacillota</taxon>
        <taxon>Bacilli</taxon>
        <taxon>Bacillales</taxon>
        <taxon>Paenibacillaceae</taxon>
        <taxon>Paenibacillus</taxon>
    </lineage>
</organism>
<dbReference type="PANTHER" id="PTHR34383:SF3">
    <property type="entry name" value="POLYPHOSPHATE:AMP PHOSPHOTRANSFERASE"/>
    <property type="match status" value="1"/>
</dbReference>
<dbReference type="RefSeq" id="WP_377606022.1">
    <property type="nucleotide sequence ID" value="NZ_JBHUME010000014.1"/>
</dbReference>
<dbReference type="Gene3D" id="3.40.50.300">
    <property type="entry name" value="P-loop containing nucleotide triphosphate hydrolases"/>
    <property type="match status" value="1"/>
</dbReference>
<sequence length="269" mass="31408">MKRTKLDLPVGGRTALSSIDPKDTGGIGSKTDVAEEVKKLEEELEELQDKLYAGKKKAVLFLFQGMDCSGKDGVIHHVFSALNPAGLVMHSFKAPTEEERSHDFLWRAHQKLPAYGYVGAFNRSYYEEVLIRRVHKEVSDKQAKSLFKHINHFEKLITDNGIVLVKIFLHISKQFQLEKLKDRVDRPEKNWKFDPNDLVEREAWDEYQRYYEDVFTNCGKHAPWYIVPSDQRWYRDYAVLKLAVQTLRAMDLQYPEPNPEFKVLFLTDK</sequence>
<dbReference type="Pfam" id="PF03976">
    <property type="entry name" value="PPK2"/>
    <property type="match status" value="1"/>
</dbReference>
<keyword evidence="2 6" id="KW-0418">Kinase</keyword>
<dbReference type="InterPro" id="IPR016898">
    <property type="entry name" value="Polyphosphate_phosphotransfera"/>
</dbReference>
<protein>
    <submittedName>
        <fullName evidence="6">PPK2 family polyphosphate kinase</fullName>
    </submittedName>
</protein>
<dbReference type="SUPFAM" id="SSF52540">
    <property type="entry name" value="P-loop containing nucleoside triphosphate hydrolases"/>
    <property type="match status" value="1"/>
</dbReference>
<dbReference type="PIRSF" id="PIRSF028756">
    <property type="entry name" value="PPK2_prd"/>
    <property type="match status" value="1"/>
</dbReference>
<proteinExistence type="predicted"/>
<dbReference type="InterPro" id="IPR022488">
    <property type="entry name" value="PPK2-related"/>
</dbReference>
<reference evidence="7" key="1">
    <citation type="journal article" date="2019" name="Int. J. Syst. Evol. Microbiol.">
        <title>The Global Catalogue of Microorganisms (GCM) 10K type strain sequencing project: providing services to taxonomists for standard genome sequencing and annotation.</title>
        <authorList>
            <consortium name="The Broad Institute Genomics Platform"/>
            <consortium name="The Broad Institute Genome Sequencing Center for Infectious Disease"/>
            <person name="Wu L."/>
            <person name="Ma J."/>
        </authorList>
    </citation>
    <scope>NUCLEOTIDE SEQUENCE [LARGE SCALE GENOMIC DNA]</scope>
    <source>
        <strain evidence="7">KCTC 3950</strain>
    </source>
</reference>
<evidence type="ECO:0000259" key="5">
    <source>
        <dbReference type="Pfam" id="PF03976"/>
    </source>
</evidence>
<feature type="region of interest" description="Disordered" evidence="4">
    <location>
        <begin position="1"/>
        <end position="28"/>
    </location>
</feature>
<accession>A0ABW5PH52</accession>
<evidence type="ECO:0000313" key="6">
    <source>
        <dbReference type="EMBL" id="MFD2614777.1"/>
    </source>
</evidence>
<dbReference type="NCBIfam" id="TIGR03709">
    <property type="entry name" value="PPK2_rel_1"/>
    <property type="match status" value="1"/>
</dbReference>
<dbReference type="InterPro" id="IPR027417">
    <property type="entry name" value="P-loop_NTPase"/>
</dbReference>
<gene>
    <name evidence="6" type="ORF">ACFSUF_20390</name>
</gene>
<dbReference type="PANTHER" id="PTHR34383">
    <property type="entry name" value="POLYPHOSPHATE:AMP PHOSPHOTRANSFERASE-RELATED"/>
    <property type="match status" value="1"/>
</dbReference>
<evidence type="ECO:0000256" key="1">
    <source>
        <dbReference type="ARBA" id="ARBA00022679"/>
    </source>
</evidence>
<comment type="caution">
    <text evidence="6">The sequence shown here is derived from an EMBL/GenBank/DDBJ whole genome shotgun (WGS) entry which is preliminary data.</text>
</comment>
<evidence type="ECO:0000256" key="4">
    <source>
        <dbReference type="SAM" id="MobiDB-lite"/>
    </source>
</evidence>
<keyword evidence="3" id="KW-0175">Coiled coil</keyword>
<keyword evidence="1" id="KW-0808">Transferase</keyword>
<name>A0ABW5PH52_9BACL</name>
<evidence type="ECO:0000313" key="7">
    <source>
        <dbReference type="Proteomes" id="UP001597541"/>
    </source>
</evidence>
<dbReference type="GO" id="GO:0016301">
    <property type="term" value="F:kinase activity"/>
    <property type="evidence" value="ECO:0007669"/>
    <property type="project" value="UniProtKB-KW"/>
</dbReference>
<dbReference type="InterPro" id="IPR022300">
    <property type="entry name" value="PPK2-rel_1"/>
</dbReference>
<keyword evidence="7" id="KW-1185">Reference proteome</keyword>
<dbReference type="EMBL" id="JBHUME010000014">
    <property type="protein sequence ID" value="MFD2614777.1"/>
    <property type="molecule type" value="Genomic_DNA"/>
</dbReference>
<evidence type="ECO:0000256" key="2">
    <source>
        <dbReference type="ARBA" id="ARBA00022777"/>
    </source>
</evidence>